<feature type="transmembrane region" description="Helical" evidence="2">
    <location>
        <begin position="6"/>
        <end position="28"/>
    </location>
</feature>
<dbReference type="Proteomes" id="UP000796880">
    <property type="component" value="Unassembled WGS sequence"/>
</dbReference>
<gene>
    <name evidence="3" type="ORF">FNV43_RR16204</name>
</gene>
<name>A0A8K0GXU0_9ROSA</name>
<reference evidence="3" key="1">
    <citation type="submission" date="2020-03" db="EMBL/GenBank/DDBJ databases">
        <title>A high-quality chromosome-level genome assembly of a woody plant with both climbing and erect habits, Rhamnella rubrinervis.</title>
        <authorList>
            <person name="Lu Z."/>
            <person name="Yang Y."/>
            <person name="Zhu X."/>
            <person name="Sun Y."/>
        </authorList>
    </citation>
    <scope>NUCLEOTIDE SEQUENCE</scope>
    <source>
        <strain evidence="3">BYM</strain>
        <tissue evidence="3">Leaf</tissue>
    </source>
</reference>
<keyword evidence="2" id="KW-0472">Membrane</keyword>
<dbReference type="AlphaFoldDB" id="A0A8K0GXU0"/>
<dbReference type="OrthoDB" id="1748016at2759"/>
<evidence type="ECO:0000313" key="4">
    <source>
        <dbReference type="Proteomes" id="UP000796880"/>
    </source>
</evidence>
<dbReference type="EMBL" id="VOIH02000007">
    <property type="protein sequence ID" value="KAF3442288.1"/>
    <property type="molecule type" value="Genomic_DNA"/>
</dbReference>
<protein>
    <submittedName>
        <fullName evidence="3">Uncharacterized protein</fullName>
    </submittedName>
</protein>
<keyword evidence="2" id="KW-0812">Transmembrane</keyword>
<comment type="caution">
    <text evidence="3">The sequence shown here is derived from an EMBL/GenBank/DDBJ whole genome shotgun (WGS) entry which is preliminary data.</text>
</comment>
<keyword evidence="4" id="KW-1185">Reference proteome</keyword>
<feature type="region of interest" description="Disordered" evidence="1">
    <location>
        <begin position="33"/>
        <end position="55"/>
    </location>
</feature>
<keyword evidence="2" id="KW-1133">Transmembrane helix</keyword>
<evidence type="ECO:0000313" key="3">
    <source>
        <dbReference type="EMBL" id="KAF3442288.1"/>
    </source>
</evidence>
<evidence type="ECO:0000256" key="1">
    <source>
        <dbReference type="SAM" id="MobiDB-lite"/>
    </source>
</evidence>
<accession>A0A8K0GXU0</accession>
<sequence length="102" mass="9553">MKAYAIVLMACGSTIAALIILCCLCNIGRTKKKKQITRPPVSARTVTSTSASTGKRDGGMVILAGADAAVVASVSGGDGDGGGDSGGGDGGGCGGGCGGCGG</sequence>
<evidence type="ECO:0000256" key="2">
    <source>
        <dbReference type="SAM" id="Phobius"/>
    </source>
</evidence>
<feature type="region of interest" description="Disordered" evidence="1">
    <location>
        <begin position="80"/>
        <end position="102"/>
    </location>
</feature>
<organism evidence="3 4">
    <name type="scientific">Rhamnella rubrinervis</name>
    <dbReference type="NCBI Taxonomy" id="2594499"/>
    <lineage>
        <taxon>Eukaryota</taxon>
        <taxon>Viridiplantae</taxon>
        <taxon>Streptophyta</taxon>
        <taxon>Embryophyta</taxon>
        <taxon>Tracheophyta</taxon>
        <taxon>Spermatophyta</taxon>
        <taxon>Magnoliopsida</taxon>
        <taxon>eudicotyledons</taxon>
        <taxon>Gunneridae</taxon>
        <taxon>Pentapetalae</taxon>
        <taxon>rosids</taxon>
        <taxon>fabids</taxon>
        <taxon>Rosales</taxon>
        <taxon>Rhamnaceae</taxon>
        <taxon>rhamnoid group</taxon>
        <taxon>Rhamneae</taxon>
        <taxon>Rhamnella</taxon>
    </lineage>
</organism>
<proteinExistence type="predicted"/>
<feature type="compositionally biased region" description="Low complexity" evidence="1">
    <location>
        <begin position="41"/>
        <end position="53"/>
    </location>
</feature>